<dbReference type="EMBL" id="SPHZ02000006">
    <property type="protein sequence ID" value="KAF0914285.1"/>
    <property type="molecule type" value="Genomic_DNA"/>
</dbReference>
<organism evidence="2 3">
    <name type="scientific">Oryza meyeriana var. granulata</name>
    <dbReference type="NCBI Taxonomy" id="110450"/>
    <lineage>
        <taxon>Eukaryota</taxon>
        <taxon>Viridiplantae</taxon>
        <taxon>Streptophyta</taxon>
        <taxon>Embryophyta</taxon>
        <taxon>Tracheophyta</taxon>
        <taxon>Spermatophyta</taxon>
        <taxon>Magnoliopsida</taxon>
        <taxon>Liliopsida</taxon>
        <taxon>Poales</taxon>
        <taxon>Poaceae</taxon>
        <taxon>BOP clade</taxon>
        <taxon>Oryzoideae</taxon>
        <taxon>Oryzeae</taxon>
        <taxon>Oryzinae</taxon>
        <taxon>Oryza</taxon>
        <taxon>Oryza meyeriana</taxon>
    </lineage>
</organism>
<dbReference type="PANTHER" id="PTHR33170">
    <property type="entry name" value="DUF4283 DOMAIN-CONTAINING PROTEIN-RELATED"/>
    <property type="match status" value="1"/>
</dbReference>
<feature type="region of interest" description="Disordered" evidence="1">
    <location>
        <begin position="243"/>
        <end position="282"/>
    </location>
</feature>
<sequence length="282" mass="31301">MAHRKEEAGEGRPWRGGMGTVAAVVAERENGSGFQEEEEEFYRERVGANRGFRKRLAEAGLQAKGAAKLWAKATGNLHGAAKGTAGSGGGTGGGRGAIKGGRQVKVVDLEVVVNQPSRELEVSEPMEPISEVVGMEFDLPFMEEQRVSDANNRDQDKAKEKGIATGVWLQFDEWFEKEEGFLLPKDLCWVPLTIDMKTTRKNEFGKVLVTVLNPKVIPQNFDVVIGVHYFELRIEVEKMGFDKNGDEMEIDQDNKDDGGLEEDREEDQGEDGRDGRETENQK</sequence>
<protein>
    <submittedName>
        <fullName evidence="2">Uncharacterized protein</fullName>
    </submittedName>
</protein>
<evidence type="ECO:0000256" key="1">
    <source>
        <dbReference type="SAM" id="MobiDB-lite"/>
    </source>
</evidence>
<dbReference type="PANTHER" id="PTHR33170:SF40">
    <property type="entry name" value="OS04G0557100 PROTEIN"/>
    <property type="match status" value="1"/>
</dbReference>
<dbReference type="AlphaFoldDB" id="A0A6G1DN75"/>
<proteinExistence type="predicted"/>
<reference evidence="2 3" key="1">
    <citation type="submission" date="2019-11" db="EMBL/GenBank/DDBJ databases">
        <title>Whole genome sequence of Oryza granulata.</title>
        <authorList>
            <person name="Li W."/>
        </authorList>
    </citation>
    <scope>NUCLEOTIDE SEQUENCE [LARGE SCALE GENOMIC DNA]</scope>
    <source>
        <strain evidence="3">cv. Menghai</strain>
        <tissue evidence="2">Leaf</tissue>
    </source>
</reference>
<dbReference type="OrthoDB" id="693261at2759"/>
<keyword evidence="3" id="KW-1185">Reference proteome</keyword>
<comment type="caution">
    <text evidence="2">The sequence shown here is derived from an EMBL/GenBank/DDBJ whole genome shotgun (WGS) entry which is preliminary data.</text>
</comment>
<name>A0A6G1DN75_9ORYZ</name>
<evidence type="ECO:0000313" key="2">
    <source>
        <dbReference type="EMBL" id="KAF0914285.1"/>
    </source>
</evidence>
<evidence type="ECO:0000313" key="3">
    <source>
        <dbReference type="Proteomes" id="UP000479710"/>
    </source>
</evidence>
<gene>
    <name evidence="2" type="ORF">E2562_027844</name>
</gene>
<feature type="compositionally biased region" description="Basic and acidic residues" evidence="1">
    <location>
        <begin position="270"/>
        <end position="282"/>
    </location>
</feature>
<dbReference type="Proteomes" id="UP000479710">
    <property type="component" value="Unassembled WGS sequence"/>
</dbReference>
<accession>A0A6G1DN75</accession>
<feature type="compositionally biased region" description="Basic and acidic residues" evidence="1">
    <location>
        <begin position="243"/>
        <end position="258"/>
    </location>
</feature>
<feature type="compositionally biased region" description="Acidic residues" evidence="1">
    <location>
        <begin position="259"/>
        <end position="269"/>
    </location>
</feature>